<feature type="transmembrane region" description="Helical" evidence="2">
    <location>
        <begin position="12"/>
        <end position="30"/>
    </location>
</feature>
<keyword evidence="2" id="KW-1133">Transmembrane helix</keyword>
<dbReference type="EMBL" id="NMVJ01000008">
    <property type="protein sequence ID" value="OYN89954.1"/>
    <property type="molecule type" value="Genomic_DNA"/>
</dbReference>
<evidence type="ECO:0000313" key="5">
    <source>
        <dbReference type="Proteomes" id="UP000216300"/>
    </source>
</evidence>
<keyword evidence="5" id="KW-1185">Reference proteome</keyword>
<proteinExistence type="predicted"/>
<feature type="transmembrane region" description="Helical" evidence="2">
    <location>
        <begin position="36"/>
        <end position="57"/>
    </location>
</feature>
<reference evidence="5 6" key="1">
    <citation type="submission" date="2017-07" db="EMBL/GenBank/DDBJ databases">
        <title>Draft whole genome sequences of clinical Proprionibacteriaceae strains.</title>
        <authorList>
            <person name="Bernier A.-M."/>
            <person name="Bernard K."/>
            <person name="Domingo M.-C."/>
        </authorList>
    </citation>
    <scope>NUCLEOTIDE SEQUENCE [LARGE SCALE GENOMIC DNA]</scope>
    <source>
        <strain evidence="4 5">NML 150081</strain>
        <strain evidence="3 6">NML 160184</strain>
    </source>
</reference>
<dbReference type="Proteomes" id="UP000216300">
    <property type="component" value="Unassembled WGS sequence"/>
</dbReference>
<feature type="region of interest" description="Disordered" evidence="1">
    <location>
        <begin position="60"/>
        <end position="100"/>
    </location>
</feature>
<evidence type="ECO:0000256" key="1">
    <source>
        <dbReference type="SAM" id="MobiDB-lite"/>
    </source>
</evidence>
<organism evidence="3 6">
    <name type="scientific">Parenemella sanctibonifatiensis</name>
    <dbReference type="NCBI Taxonomy" id="2016505"/>
    <lineage>
        <taxon>Bacteria</taxon>
        <taxon>Bacillati</taxon>
        <taxon>Actinomycetota</taxon>
        <taxon>Actinomycetes</taxon>
        <taxon>Propionibacteriales</taxon>
        <taxon>Propionibacteriaceae</taxon>
        <taxon>Parenemella</taxon>
    </lineage>
</organism>
<evidence type="ECO:0000256" key="2">
    <source>
        <dbReference type="SAM" id="Phobius"/>
    </source>
</evidence>
<keyword evidence="2" id="KW-0472">Membrane</keyword>
<accession>A0A255EFK9</accession>
<evidence type="ECO:0000313" key="4">
    <source>
        <dbReference type="EMBL" id="OYN89954.1"/>
    </source>
</evidence>
<accession>A0A255EEI0</accession>
<name>A0A255EFK9_9ACTN</name>
<comment type="caution">
    <text evidence="3">The sequence shown here is derived from an EMBL/GenBank/DDBJ whole genome shotgun (WGS) entry which is preliminary data.</text>
</comment>
<protein>
    <recommendedName>
        <fullName evidence="7">DUF3099 domain-containing protein</fullName>
    </recommendedName>
</protein>
<dbReference type="Proteomes" id="UP000216533">
    <property type="component" value="Unassembled WGS sequence"/>
</dbReference>
<evidence type="ECO:0000313" key="3">
    <source>
        <dbReference type="EMBL" id="OYN88365.1"/>
    </source>
</evidence>
<evidence type="ECO:0008006" key="7">
    <source>
        <dbReference type="Google" id="ProtNLM"/>
    </source>
</evidence>
<sequence>MSHAVDRRRRQGLYYSMMAVRVLCVIGMIFTPLPWALLLLTGAALLPVIGVAIGNAVDRRGERGTAPLGRTDPGTPALTDSQVVPGELDDPGPKPRPQDS</sequence>
<evidence type="ECO:0000313" key="6">
    <source>
        <dbReference type="Proteomes" id="UP000216533"/>
    </source>
</evidence>
<feature type="compositionally biased region" description="Basic and acidic residues" evidence="1">
    <location>
        <begin position="91"/>
        <end position="100"/>
    </location>
</feature>
<dbReference type="EMBL" id="NMVI01000013">
    <property type="protein sequence ID" value="OYN88365.1"/>
    <property type="molecule type" value="Genomic_DNA"/>
</dbReference>
<dbReference type="AlphaFoldDB" id="A0A255EFK9"/>
<dbReference type="InterPro" id="IPR021449">
    <property type="entry name" value="DUF3099"/>
</dbReference>
<dbReference type="Pfam" id="PF11298">
    <property type="entry name" value="DUF3099"/>
    <property type="match status" value="1"/>
</dbReference>
<gene>
    <name evidence="4" type="ORF">CGZ91_10375</name>
    <name evidence="3" type="ORF">CGZ92_04860</name>
</gene>
<keyword evidence="2" id="KW-0812">Transmembrane</keyword>